<evidence type="ECO:0000313" key="5">
    <source>
        <dbReference type="Proteomes" id="UP000664702"/>
    </source>
</evidence>
<protein>
    <submittedName>
        <fullName evidence="3">Uncharacterized protein</fullName>
    </submittedName>
</protein>
<sequence>MTTSMESVKQSYAKAEAAFAASVRAFETASRKRLSALLALPPQERFDHLTDRSLTSADALALTRSVRAETQPKPRKRISPKTIRPPRRRGLRSLSSPAGVAIVAMAAFYGSVVWFRTPHGIMVTQPVQITLRYPDGRLIDGVMNPGKLWWLIRSHDDRAVIRIWMPTIGYQEFELPASIVQPFEG</sequence>
<dbReference type="Proteomes" id="UP000664702">
    <property type="component" value="Chromosome"/>
</dbReference>
<dbReference type="KEGG" id="bban:J4G43_006635"/>
<proteinExistence type="predicted"/>
<name>A0A939M165_9BRAD</name>
<evidence type="ECO:0000256" key="2">
    <source>
        <dbReference type="SAM" id="Phobius"/>
    </source>
</evidence>
<feature type="transmembrane region" description="Helical" evidence="2">
    <location>
        <begin position="94"/>
        <end position="115"/>
    </location>
</feature>
<feature type="compositionally biased region" description="Basic residues" evidence="1">
    <location>
        <begin position="73"/>
        <end position="91"/>
    </location>
</feature>
<gene>
    <name evidence="4" type="ORF">J4G43_006635</name>
    <name evidence="3" type="ORF">J4G43_08810</name>
</gene>
<organism evidence="3">
    <name type="scientific">Bradyrhizobium barranii subsp. barranii</name>
    <dbReference type="NCBI Taxonomy" id="2823807"/>
    <lineage>
        <taxon>Bacteria</taxon>
        <taxon>Pseudomonadati</taxon>
        <taxon>Pseudomonadota</taxon>
        <taxon>Alphaproteobacteria</taxon>
        <taxon>Hyphomicrobiales</taxon>
        <taxon>Nitrobacteraceae</taxon>
        <taxon>Bradyrhizobium</taxon>
        <taxon>Bradyrhizobium barranii</taxon>
    </lineage>
</organism>
<dbReference type="AlphaFoldDB" id="A0A939M165"/>
<keyword evidence="2" id="KW-0812">Transmembrane</keyword>
<evidence type="ECO:0000313" key="4">
    <source>
        <dbReference type="EMBL" id="UEM13944.1"/>
    </source>
</evidence>
<feature type="region of interest" description="Disordered" evidence="1">
    <location>
        <begin position="65"/>
        <end position="92"/>
    </location>
</feature>
<accession>A0A939M165</accession>
<evidence type="ECO:0000256" key="1">
    <source>
        <dbReference type="SAM" id="MobiDB-lite"/>
    </source>
</evidence>
<dbReference type="EMBL" id="CP086136">
    <property type="protein sequence ID" value="UEM13944.1"/>
    <property type="molecule type" value="Genomic_DNA"/>
</dbReference>
<dbReference type="RefSeq" id="WP_208084303.1">
    <property type="nucleotide sequence ID" value="NZ_CP086136.1"/>
</dbReference>
<keyword evidence="2" id="KW-1133">Transmembrane helix</keyword>
<keyword evidence="2" id="KW-0472">Membrane</keyword>
<dbReference type="EMBL" id="JAGEMI010000001">
    <property type="protein sequence ID" value="MBO1861044.1"/>
    <property type="molecule type" value="Genomic_DNA"/>
</dbReference>
<reference evidence="3" key="1">
    <citation type="submission" date="2021-03" db="EMBL/GenBank/DDBJ databases">
        <title>Whole Genome Sequence of Bradyrhizobium sp. Strain 144S4.</title>
        <authorList>
            <person name="Bromfield E.S.P."/>
            <person name="Cloutier S."/>
        </authorList>
    </citation>
    <scope>NUCLEOTIDE SEQUENCE [LARGE SCALE GENOMIC DNA]</scope>
    <source>
        <strain evidence="3">144S4</strain>
    </source>
</reference>
<evidence type="ECO:0000313" key="3">
    <source>
        <dbReference type="EMBL" id="MBO1861044.1"/>
    </source>
</evidence>
<reference evidence="4 5" key="2">
    <citation type="journal article" date="2022" name="Int. J. Syst. Evol. Microbiol.">
        <title>Strains of Bradyrhizobium barranii sp. nov. associated with legumes native to Canada are symbionts of soybeans and belong to different subspecies (subsp. barranii subsp. nov. and subsp. apii subsp. nov.) and symbiovars (sv. glycinearum and sv. septentrionale).</title>
        <authorList>
            <person name="Bromfield E.S.P."/>
            <person name="Cloutier S."/>
            <person name="Wasai-Hara S."/>
            <person name="Minamisawa K."/>
        </authorList>
    </citation>
    <scope>NUCLEOTIDE SEQUENCE [LARGE SCALE GENOMIC DNA]</scope>
    <source>
        <strain evidence="4 5">144S4</strain>
    </source>
</reference>